<comment type="caution">
    <text evidence="9">The sequence shown here is derived from an EMBL/GenBank/DDBJ whole genome shotgun (WGS) entry which is preliminary data.</text>
</comment>
<sequence>MPFPIDPVIILIALTVGLSFYGWNNPSVMERWIFSPYRVRRNHEWYRFLSSGFLHADFMHLFFNMFAFYSFGQLVQNQLMVESGTLTGILLFLLLYLGGVVISDIPTYLRHRQDARYGSLGASGGVAAVVFAAILFYPVAPEGGGIMIFPIPFRIQPFLFGFLYLGYSYYQGRRSGDNINHDAHFYGALYGVLLTMLLYPTVILDFWQQISNKYL</sequence>
<dbReference type="SUPFAM" id="SSF144091">
    <property type="entry name" value="Rhomboid-like"/>
    <property type="match status" value="1"/>
</dbReference>
<keyword evidence="6 7" id="KW-0472">Membrane</keyword>
<accession>A0A5R8WUM2</accession>
<proteinExistence type="inferred from homology"/>
<evidence type="ECO:0000256" key="1">
    <source>
        <dbReference type="ARBA" id="ARBA00004141"/>
    </source>
</evidence>
<comment type="similarity">
    <text evidence="2">Belongs to the peptidase S54 family.</text>
</comment>
<dbReference type="InterPro" id="IPR050925">
    <property type="entry name" value="Rhomboid_protease_S54"/>
</dbReference>
<evidence type="ECO:0000256" key="4">
    <source>
        <dbReference type="ARBA" id="ARBA00022801"/>
    </source>
</evidence>
<evidence type="ECO:0000313" key="10">
    <source>
        <dbReference type="Proteomes" id="UP000305517"/>
    </source>
</evidence>
<evidence type="ECO:0000259" key="8">
    <source>
        <dbReference type="Pfam" id="PF01694"/>
    </source>
</evidence>
<feature type="transmembrane region" description="Helical" evidence="7">
    <location>
        <begin position="188"/>
        <end position="207"/>
    </location>
</feature>
<dbReference type="GO" id="GO:0016020">
    <property type="term" value="C:membrane"/>
    <property type="evidence" value="ECO:0007669"/>
    <property type="project" value="UniProtKB-SubCell"/>
</dbReference>
<protein>
    <submittedName>
        <fullName evidence="9">Rhomboid family intramembrane serine protease</fullName>
    </submittedName>
</protein>
<dbReference type="RefSeq" id="WP_138075580.1">
    <property type="nucleotide sequence ID" value="NZ_VAJM01000002.1"/>
</dbReference>
<keyword evidence="3 7" id="KW-0812">Transmembrane</keyword>
<dbReference type="PANTHER" id="PTHR43731">
    <property type="entry name" value="RHOMBOID PROTEASE"/>
    <property type="match status" value="1"/>
</dbReference>
<dbReference type="Proteomes" id="UP000305517">
    <property type="component" value="Unassembled WGS sequence"/>
</dbReference>
<evidence type="ECO:0000256" key="2">
    <source>
        <dbReference type="ARBA" id="ARBA00009045"/>
    </source>
</evidence>
<name>A0A5R8WUM2_9BACT</name>
<evidence type="ECO:0000313" key="9">
    <source>
        <dbReference type="EMBL" id="TLM95104.1"/>
    </source>
</evidence>
<evidence type="ECO:0000256" key="7">
    <source>
        <dbReference type="SAM" id="Phobius"/>
    </source>
</evidence>
<dbReference type="PANTHER" id="PTHR43731:SF14">
    <property type="entry name" value="PRESENILIN-ASSOCIATED RHOMBOID-LIKE PROTEIN, MITOCHONDRIAL"/>
    <property type="match status" value="1"/>
</dbReference>
<keyword evidence="10" id="KW-1185">Reference proteome</keyword>
<gene>
    <name evidence="9" type="ORF">FDY95_04715</name>
</gene>
<evidence type="ECO:0000256" key="6">
    <source>
        <dbReference type="ARBA" id="ARBA00023136"/>
    </source>
</evidence>
<dbReference type="EMBL" id="VAJM01000002">
    <property type="protein sequence ID" value="TLM95104.1"/>
    <property type="molecule type" value="Genomic_DNA"/>
</dbReference>
<reference evidence="9 10" key="1">
    <citation type="submission" date="2019-05" db="EMBL/GenBank/DDBJ databases">
        <title>Hymenobacter edaphi sp. nov., isolated from abandoned arsenic-contaminated farmland soil.</title>
        <authorList>
            <person name="Nie L."/>
        </authorList>
    </citation>
    <scope>NUCLEOTIDE SEQUENCE [LARGE SCALE GENOMIC DNA]</scope>
    <source>
        <strain evidence="9 10">1-3-3-8</strain>
    </source>
</reference>
<feature type="transmembrane region" description="Helical" evidence="7">
    <location>
        <begin position="45"/>
        <end position="69"/>
    </location>
</feature>
<feature type="transmembrane region" description="Helical" evidence="7">
    <location>
        <begin position="121"/>
        <end position="140"/>
    </location>
</feature>
<feature type="transmembrane region" description="Helical" evidence="7">
    <location>
        <begin position="146"/>
        <end position="167"/>
    </location>
</feature>
<dbReference type="InterPro" id="IPR022764">
    <property type="entry name" value="Peptidase_S54_rhomboid_dom"/>
</dbReference>
<dbReference type="InterPro" id="IPR035952">
    <property type="entry name" value="Rhomboid-like_sf"/>
</dbReference>
<keyword evidence="4" id="KW-0378">Hydrolase</keyword>
<dbReference type="OrthoDB" id="9807874at2"/>
<evidence type="ECO:0000256" key="5">
    <source>
        <dbReference type="ARBA" id="ARBA00022989"/>
    </source>
</evidence>
<comment type="subcellular location">
    <subcellularLocation>
        <location evidence="1">Membrane</location>
        <topology evidence="1">Multi-pass membrane protein</topology>
    </subcellularLocation>
</comment>
<feature type="transmembrane region" description="Helical" evidence="7">
    <location>
        <begin position="89"/>
        <end position="109"/>
    </location>
</feature>
<evidence type="ECO:0000256" key="3">
    <source>
        <dbReference type="ARBA" id="ARBA00022692"/>
    </source>
</evidence>
<feature type="transmembrane region" description="Helical" evidence="7">
    <location>
        <begin position="6"/>
        <end position="24"/>
    </location>
</feature>
<dbReference type="Gene3D" id="1.20.1540.10">
    <property type="entry name" value="Rhomboid-like"/>
    <property type="match status" value="1"/>
</dbReference>
<feature type="domain" description="Peptidase S54 rhomboid" evidence="8">
    <location>
        <begin position="43"/>
        <end position="199"/>
    </location>
</feature>
<dbReference type="GO" id="GO:0006508">
    <property type="term" value="P:proteolysis"/>
    <property type="evidence" value="ECO:0007669"/>
    <property type="project" value="UniProtKB-KW"/>
</dbReference>
<keyword evidence="9" id="KW-0645">Protease</keyword>
<dbReference type="AlphaFoldDB" id="A0A5R8WUM2"/>
<dbReference type="GO" id="GO:0004252">
    <property type="term" value="F:serine-type endopeptidase activity"/>
    <property type="evidence" value="ECO:0007669"/>
    <property type="project" value="InterPro"/>
</dbReference>
<organism evidence="9 10">
    <name type="scientific">Hymenobacter jeollabukensis</name>
    <dbReference type="NCBI Taxonomy" id="2025313"/>
    <lineage>
        <taxon>Bacteria</taxon>
        <taxon>Pseudomonadati</taxon>
        <taxon>Bacteroidota</taxon>
        <taxon>Cytophagia</taxon>
        <taxon>Cytophagales</taxon>
        <taxon>Hymenobacteraceae</taxon>
        <taxon>Hymenobacter</taxon>
    </lineage>
</organism>
<keyword evidence="5 7" id="KW-1133">Transmembrane helix</keyword>
<dbReference type="Pfam" id="PF01694">
    <property type="entry name" value="Rhomboid"/>
    <property type="match status" value="1"/>
</dbReference>